<reference evidence="4" key="3">
    <citation type="submission" date="2025-04" db="UniProtKB">
        <authorList>
            <consortium name="RefSeq"/>
        </authorList>
    </citation>
    <scope>IDENTIFICATION</scope>
    <source>
        <strain evidence="4">CBS 781.70</strain>
    </source>
</reference>
<sequence>MCKELKSKFTGCDCKPASEVEQCGRVEWSGAECELLDDPIVIEDDGKCFDCQEMDRQNALNAEQEEGERVLELSRLQLEEDNKRRAARNTGQLSDDDDELQVVLKASEEESRNPGEPRDEFDDDELHAAIQASMEETQKALTDSDDEELAQIMKLSMEETQKPHNDSDGEDLAQIIKLSMESTAEDEERRKQAQASVGKYRLHMKYHGCGCEADVGETDIEHDREAEGLPYLVEDIDGQCPNCGGESSTAVQLPAEGRLPGYSEPDVPAYSTAEPRCDGLLSDVRDDDWRFGNGPARDQETSYGSDHGIEDVFDSMIRSQPPVPISTEPSARTVHDDPGGDLQQNRKNLQDPTIWHPDHPEELVDRPLVIIPDEDDEEGYMEGGNKEEYRKEQMLVDNSGAKRGEIADRESRLRKLQMKVHEVYGKHPDQPDEDENDLPPPGYATYIDLNQCLEQAKNELGIIEEDGEEKYY</sequence>
<reference evidence="4" key="2">
    <citation type="submission" date="2020-04" db="EMBL/GenBank/DDBJ databases">
        <authorList>
            <consortium name="NCBI Genome Project"/>
        </authorList>
    </citation>
    <scope>NUCLEOTIDE SEQUENCE</scope>
    <source>
        <strain evidence="4">CBS 781.70</strain>
    </source>
</reference>
<evidence type="ECO:0000313" key="4">
    <source>
        <dbReference type="RefSeq" id="XP_033530996.1"/>
    </source>
</evidence>
<dbReference type="PROSITE" id="PS50330">
    <property type="entry name" value="UIM"/>
    <property type="match status" value="1"/>
</dbReference>
<feature type="region of interest" description="Disordered" evidence="1">
    <location>
        <begin position="319"/>
        <end position="368"/>
    </location>
</feature>
<dbReference type="AlphaFoldDB" id="A0A6G1FTZ8"/>
<feature type="region of interest" description="Disordered" evidence="1">
    <location>
        <begin position="423"/>
        <end position="442"/>
    </location>
</feature>
<dbReference type="GeneID" id="54422793"/>
<feature type="region of interest" description="Disordered" evidence="1">
    <location>
        <begin position="82"/>
        <end position="125"/>
    </location>
</feature>
<feature type="compositionally biased region" description="Basic and acidic residues" evidence="1">
    <location>
        <begin position="356"/>
        <end position="365"/>
    </location>
</feature>
<proteinExistence type="predicted"/>
<feature type="compositionally biased region" description="Basic and acidic residues" evidence="1">
    <location>
        <begin position="106"/>
        <end position="118"/>
    </location>
</feature>
<evidence type="ECO:0000256" key="1">
    <source>
        <dbReference type="SAM" id="MobiDB-lite"/>
    </source>
</evidence>
<dbReference type="EMBL" id="ML975173">
    <property type="protein sequence ID" value="KAF1809365.1"/>
    <property type="molecule type" value="Genomic_DNA"/>
</dbReference>
<feature type="compositionally biased region" description="Polar residues" evidence="1">
    <location>
        <begin position="342"/>
        <end position="351"/>
    </location>
</feature>
<gene>
    <name evidence="2 4" type="ORF">P152DRAFT_494637</name>
</gene>
<evidence type="ECO:0000313" key="2">
    <source>
        <dbReference type="EMBL" id="KAF1809365.1"/>
    </source>
</evidence>
<dbReference type="Proteomes" id="UP000504638">
    <property type="component" value="Unplaced"/>
</dbReference>
<organism evidence="2">
    <name type="scientific">Eremomyces bilateralis CBS 781.70</name>
    <dbReference type="NCBI Taxonomy" id="1392243"/>
    <lineage>
        <taxon>Eukaryota</taxon>
        <taxon>Fungi</taxon>
        <taxon>Dikarya</taxon>
        <taxon>Ascomycota</taxon>
        <taxon>Pezizomycotina</taxon>
        <taxon>Dothideomycetes</taxon>
        <taxon>Dothideomycetes incertae sedis</taxon>
        <taxon>Eremomycetales</taxon>
        <taxon>Eremomycetaceae</taxon>
        <taxon>Eremomyces</taxon>
    </lineage>
</organism>
<dbReference type="SMART" id="SM00726">
    <property type="entry name" value="UIM"/>
    <property type="match status" value="4"/>
</dbReference>
<accession>A0A6G1FTZ8</accession>
<reference evidence="2 4" key="1">
    <citation type="submission" date="2020-01" db="EMBL/GenBank/DDBJ databases">
        <authorList>
            <consortium name="DOE Joint Genome Institute"/>
            <person name="Haridas S."/>
            <person name="Albert R."/>
            <person name="Binder M."/>
            <person name="Bloem J."/>
            <person name="Labutti K."/>
            <person name="Salamov A."/>
            <person name="Andreopoulos B."/>
            <person name="Baker S.E."/>
            <person name="Barry K."/>
            <person name="Bills G."/>
            <person name="Bluhm B.H."/>
            <person name="Cannon C."/>
            <person name="Castanera R."/>
            <person name="Culley D.E."/>
            <person name="Daum C."/>
            <person name="Ezra D."/>
            <person name="Gonzalez J.B."/>
            <person name="Henrissat B."/>
            <person name="Kuo A."/>
            <person name="Liang C."/>
            <person name="Lipzen A."/>
            <person name="Lutzoni F."/>
            <person name="Magnuson J."/>
            <person name="Mondo S."/>
            <person name="Nolan M."/>
            <person name="Ohm R."/>
            <person name="Pangilinan J."/>
            <person name="Park H.-J."/>
            <person name="Ramirez L."/>
            <person name="Alfaro M."/>
            <person name="Sun H."/>
            <person name="Tritt A."/>
            <person name="Yoshinaga Y."/>
            <person name="Zwiers L.-H."/>
            <person name="Turgeon B.G."/>
            <person name="Goodwin S.B."/>
            <person name="Spatafora J.W."/>
            <person name="Crous P.W."/>
            <person name="Grigoriev I.V."/>
        </authorList>
    </citation>
    <scope>NUCLEOTIDE SEQUENCE</scope>
    <source>
        <strain evidence="2 4">CBS 781.70</strain>
    </source>
</reference>
<dbReference type="InterPro" id="IPR003903">
    <property type="entry name" value="UIM_dom"/>
</dbReference>
<protein>
    <submittedName>
        <fullName evidence="2 4">Uncharacterized protein</fullName>
    </submittedName>
</protein>
<name>A0A6G1FTZ8_9PEZI</name>
<evidence type="ECO:0000313" key="3">
    <source>
        <dbReference type="Proteomes" id="UP000504638"/>
    </source>
</evidence>
<feature type="region of interest" description="Disordered" evidence="1">
    <location>
        <begin position="256"/>
        <end position="307"/>
    </location>
</feature>
<dbReference type="RefSeq" id="XP_033530996.1">
    <property type="nucleotide sequence ID" value="XM_033682223.1"/>
</dbReference>
<dbReference type="OrthoDB" id="10408493at2759"/>
<keyword evidence="3" id="KW-1185">Reference proteome</keyword>